<protein>
    <submittedName>
        <fullName evidence="1">Uncharacterized protein</fullName>
    </submittedName>
</protein>
<organism evidence="1 2">
    <name type="scientific">Lecanicillium saksenae</name>
    <dbReference type="NCBI Taxonomy" id="468837"/>
    <lineage>
        <taxon>Eukaryota</taxon>
        <taxon>Fungi</taxon>
        <taxon>Dikarya</taxon>
        <taxon>Ascomycota</taxon>
        <taxon>Pezizomycotina</taxon>
        <taxon>Sordariomycetes</taxon>
        <taxon>Hypocreomycetidae</taxon>
        <taxon>Hypocreales</taxon>
        <taxon>Cordycipitaceae</taxon>
        <taxon>Lecanicillium</taxon>
    </lineage>
</organism>
<reference evidence="1" key="1">
    <citation type="submission" date="2022-07" db="EMBL/GenBank/DDBJ databases">
        <title>Genome Sequence of Lecanicillium saksenae.</title>
        <authorList>
            <person name="Buettner E."/>
        </authorList>
    </citation>
    <scope>NUCLEOTIDE SEQUENCE</scope>
    <source>
        <strain evidence="1">VT-O1</strain>
    </source>
</reference>
<gene>
    <name evidence="1" type="ORF">NLG97_g2821</name>
</gene>
<dbReference type="Proteomes" id="UP001148737">
    <property type="component" value="Unassembled WGS sequence"/>
</dbReference>
<keyword evidence="2" id="KW-1185">Reference proteome</keyword>
<evidence type="ECO:0000313" key="1">
    <source>
        <dbReference type="EMBL" id="KAJ3496213.1"/>
    </source>
</evidence>
<evidence type="ECO:0000313" key="2">
    <source>
        <dbReference type="Proteomes" id="UP001148737"/>
    </source>
</evidence>
<dbReference type="EMBL" id="JANAKD010000210">
    <property type="protein sequence ID" value="KAJ3496213.1"/>
    <property type="molecule type" value="Genomic_DNA"/>
</dbReference>
<proteinExistence type="predicted"/>
<name>A0ACC1R187_9HYPO</name>
<accession>A0ACC1R187</accession>
<sequence>MTIPKLGSLINYKKVLKRFRKGSQETAPPVIPQPLYRIRSITCSNAEKDPLSFSVWIRFNGKIFSVIVELLRLKNSPNRQLEFHQFYQQLSMGEICSCDSDDEEEDCNSPATHRMGLYDCVDWAVTPCLDAFRTKAPPLPSAEPLTLKQRYSREAYQCHLNADNERLEPGVIFMVSIGGAFVPERSRPPTPEVHPRLSEVFPCFPLSEIEYPELDPSAMFDYEPRFVRVGDQDYLFKPYETEHNHAMQEVRKHEHISQIHGGAEVRFWRLFGIAQNQHGSAAGLLFHPIDGMLLPEALERCQTDEIKGQWTKKITATVNKLHANHISWGLATADNIVIDSEGEPWLIDFPTDIYEQWVDMDSSTAINADRDSLHMLINYIDGM</sequence>
<comment type="caution">
    <text evidence="1">The sequence shown here is derived from an EMBL/GenBank/DDBJ whole genome shotgun (WGS) entry which is preliminary data.</text>
</comment>